<dbReference type="InterPro" id="IPR005467">
    <property type="entry name" value="His_kinase_dom"/>
</dbReference>
<evidence type="ECO:0000259" key="8">
    <source>
        <dbReference type="PROSITE" id="PS50109"/>
    </source>
</evidence>
<dbReference type="AlphaFoldDB" id="A0A9D1S4I3"/>
<gene>
    <name evidence="9" type="ORF">IAC59_03370</name>
</gene>
<dbReference type="PRINTS" id="PR00344">
    <property type="entry name" value="BCTRLSENSOR"/>
</dbReference>
<dbReference type="GO" id="GO:0000155">
    <property type="term" value="F:phosphorelay sensor kinase activity"/>
    <property type="evidence" value="ECO:0007669"/>
    <property type="project" value="InterPro"/>
</dbReference>
<dbReference type="Proteomes" id="UP000824123">
    <property type="component" value="Unassembled WGS sequence"/>
</dbReference>
<dbReference type="PROSITE" id="PS50109">
    <property type="entry name" value="HIS_KIN"/>
    <property type="match status" value="1"/>
</dbReference>
<evidence type="ECO:0000256" key="4">
    <source>
        <dbReference type="ARBA" id="ARBA00022679"/>
    </source>
</evidence>
<keyword evidence="4" id="KW-0808">Transferase</keyword>
<sequence>MKRYLRRVLAGTALVIILVMLGGSLAAFAGVSVSAAREELTALLNAAQAFYTQYDVDAVDGATAGTSDANDPTGATGATDATDATSATDPTGATDTANATNTTDATDAASATNTTDATDSAGAADGTDATGATDPTGATGATSASDTKSGAADDAAKTDGVSVQDEAQYARELTAARCIAHTGVRATLIAVDGRVIYDSDATGDMDDHSGRTEFIEALDGGDGFAQRTSESMGSSMIYCARRLGGAVLRLSTQSASAYDVLWEMLPLLIALALLLGAGAVAFAGRFAGRFTQAIQALDDMLESGHPLSVDTFEELQPVLQGVACRIEKLQTDMQEVRRTERMRTDFVANASHELKSPLTSIKGFAELMSVGCVPDPAKQKEYLNRIASESDRMLGVIDDILYLSRLEGDSHAAEEPVELLPLALEVKKSLEPLAAARGISIDVTGSGRLMGAPREIWTLIYNLVDNAIRYGVDGGWVKVAVADGLIEVSDNGIGMDAQAQSRVFERFYRVDPSRSRKSGGTGLGLSIVKHIVLNNGGQVTLKSEPGVGSTFTCHMKPVIGARH</sequence>
<accession>A0A9D1S4I3</accession>
<dbReference type="InterPro" id="IPR036890">
    <property type="entry name" value="HATPase_C_sf"/>
</dbReference>
<dbReference type="Pfam" id="PF02518">
    <property type="entry name" value="HATPase_c"/>
    <property type="match status" value="1"/>
</dbReference>
<dbReference type="SMART" id="SM00388">
    <property type="entry name" value="HisKA"/>
    <property type="match status" value="1"/>
</dbReference>
<dbReference type="FunFam" id="1.10.287.130:FF:000001">
    <property type="entry name" value="Two-component sensor histidine kinase"/>
    <property type="match status" value="1"/>
</dbReference>
<dbReference type="Gene3D" id="3.30.565.10">
    <property type="entry name" value="Histidine kinase-like ATPase, C-terminal domain"/>
    <property type="match status" value="1"/>
</dbReference>
<dbReference type="InterPro" id="IPR050736">
    <property type="entry name" value="Sensor_HK_Regulatory"/>
</dbReference>
<dbReference type="Pfam" id="PF00512">
    <property type="entry name" value="HisKA"/>
    <property type="match status" value="1"/>
</dbReference>
<comment type="catalytic activity">
    <reaction evidence="1">
        <text>ATP + protein L-histidine = ADP + protein N-phospho-L-histidine.</text>
        <dbReference type="EC" id="2.7.13.3"/>
    </reaction>
</comment>
<dbReference type="InterPro" id="IPR003661">
    <property type="entry name" value="HisK_dim/P_dom"/>
</dbReference>
<evidence type="ECO:0000256" key="3">
    <source>
        <dbReference type="ARBA" id="ARBA00022553"/>
    </source>
</evidence>
<dbReference type="SMART" id="SM00387">
    <property type="entry name" value="HATPase_c"/>
    <property type="match status" value="1"/>
</dbReference>
<evidence type="ECO:0000256" key="2">
    <source>
        <dbReference type="ARBA" id="ARBA00012438"/>
    </source>
</evidence>
<feature type="domain" description="Histidine kinase" evidence="8">
    <location>
        <begin position="349"/>
        <end position="559"/>
    </location>
</feature>
<feature type="region of interest" description="Disordered" evidence="7">
    <location>
        <begin position="65"/>
        <end position="161"/>
    </location>
</feature>
<dbReference type="EC" id="2.7.13.3" evidence="2"/>
<evidence type="ECO:0000256" key="5">
    <source>
        <dbReference type="ARBA" id="ARBA00022777"/>
    </source>
</evidence>
<dbReference type="InterPro" id="IPR036097">
    <property type="entry name" value="HisK_dim/P_sf"/>
</dbReference>
<reference evidence="9" key="2">
    <citation type="journal article" date="2021" name="PeerJ">
        <title>Extensive microbial diversity within the chicken gut microbiome revealed by metagenomics and culture.</title>
        <authorList>
            <person name="Gilroy R."/>
            <person name="Ravi A."/>
            <person name="Getino M."/>
            <person name="Pursley I."/>
            <person name="Horton D.L."/>
            <person name="Alikhan N.F."/>
            <person name="Baker D."/>
            <person name="Gharbi K."/>
            <person name="Hall N."/>
            <person name="Watson M."/>
            <person name="Adriaenssens E.M."/>
            <person name="Foster-Nyarko E."/>
            <person name="Jarju S."/>
            <person name="Secka A."/>
            <person name="Antonio M."/>
            <person name="Oren A."/>
            <person name="Chaudhuri R.R."/>
            <person name="La Ragione R."/>
            <person name="Hildebrand F."/>
            <person name="Pallen M.J."/>
        </authorList>
    </citation>
    <scope>NUCLEOTIDE SEQUENCE</scope>
    <source>
        <strain evidence="9">ChiSxjej2B14-8506</strain>
    </source>
</reference>
<dbReference type="InterPro" id="IPR004358">
    <property type="entry name" value="Sig_transdc_His_kin-like_C"/>
</dbReference>
<evidence type="ECO:0000256" key="7">
    <source>
        <dbReference type="SAM" id="MobiDB-lite"/>
    </source>
</evidence>
<keyword evidence="6" id="KW-0902">Two-component regulatory system</keyword>
<feature type="compositionally biased region" description="Low complexity" evidence="7">
    <location>
        <begin position="68"/>
        <end position="153"/>
    </location>
</feature>
<comment type="caution">
    <text evidence="9">The sequence shown here is derived from an EMBL/GenBank/DDBJ whole genome shotgun (WGS) entry which is preliminary data.</text>
</comment>
<evidence type="ECO:0000256" key="1">
    <source>
        <dbReference type="ARBA" id="ARBA00000085"/>
    </source>
</evidence>
<reference evidence="9" key="1">
    <citation type="submission" date="2020-10" db="EMBL/GenBank/DDBJ databases">
        <authorList>
            <person name="Gilroy R."/>
        </authorList>
    </citation>
    <scope>NUCLEOTIDE SEQUENCE</scope>
    <source>
        <strain evidence="9">ChiSxjej2B14-8506</strain>
    </source>
</reference>
<proteinExistence type="predicted"/>
<evidence type="ECO:0000313" key="10">
    <source>
        <dbReference type="Proteomes" id="UP000824123"/>
    </source>
</evidence>
<name>A0A9D1S4I3_9FIRM</name>
<dbReference type="Gene3D" id="1.10.287.130">
    <property type="match status" value="1"/>
</dbReference>
<dbReference type="PANTHER" id="PTHR43711">
    <property type="entry name" value="TWO-COMPONENT HISTIDINE KINASE"/>
    <property type="match status" value="1"/>
</dbReference>
<dbReference type="PANTHER" id="PTHR43711:SF1">
    <property type="entry name" value="HISTIDINE KINASE 1"/>
    <property type="match status" value="1"/>
</dbReference>
<dbReference type="SUPFAM" id="SSF55874">
    <property type="entry name" value="ATPase domain of HSP90 chaperone/DNA topoisomerase II/histidine kinase"/>
    <property type="match status" value="1"/>
</dbReference>
<keyword evidence="5" id="KW-0418">Kinase</keyword>
<dbReference type="InterPro" id="IPR003594">
    <property type="entry name" value="HATPase_dom"/>
</dbReference>
<organism evidence="9 10">
    <name type="scientific">Candidatus Fimadaptatus faecigallinarum</name>
    <dbReference type="NCBI Taxonomy" id="2840814"/>
    <lineage>
        <taxon>Bacteria</taxon>
        <taxon>Bacillati</taxon>
        <taxon>Bacillota</taxon>
        <taxon>Clostridia</taxon>
        <taxon>Eubacteriales</taxon>
        <taxon>Candidatus Fimadaptatus</taxon>
    </lineage>
</organism>
<protein>
    <recommendedName>
        <fullName evidence="2">histidine kinase</fullName>
        <ecNumber evidence="2">2.7.13.3</ecNumber>
    </recommendedName>
</protein>
<evidence type="ECO:0000256" key="6">
    <source>
        <dbReference type="ARBA" id="ARBA00023012"/>
    </source>
</evidence>
<dbReference type="CDD" id="cd00082">
    <property type="entry name" value="HisKA"/>
    <property type="match status" value="1"/>
</dbReference>
<keyword evidence="3" id="KW-0597">Phosphoprotein</keyword>
<dbReference type="CDD" id="cd00075">
    <property type="entry name" value="HATPase"/>
    <property type="match status" value="1"/>
</dbReference>
<dbReference type="EMBL" id="DVNK01000025">
    <property type="protein sequence ID" value="HIU46282.1"/>
    <property type="molecule type" value="Genomic_DNA"/>
</dbReference>
<dbReference type="SUPFAM" id="SSF47384">
    <property type="entry name" value="Homodimeric domain of signal transducing histidine kinase"/>
    <property type="match status" value="1"/>
</dbReference>
<evidence type="ECO:0000313" key="9">
    <source>
        <dbReference type="EMBL" id="HIU46282.1"/>
    </source>
</evidence>